<evidence type="ECO:0000256" key="5">
    <source>
        <dbReference type="ARBA" id="ARBA00023163"/>
    </source>
</evidence>
<feature type="DNA-binding region" description="H-T-H motif" evidence="6">
    <location>
        <begin position="32"/>
        <end position="51"/>
    </location>
</feature>
<proteinExistence type="predicted"/>
<evidence type="ECO:0000259" key="7">
    <source>
        <dbReference type="PROSITE" id="PS50977"/>
    </source>
</evidence>
<comment type="function">
    <text evidence="1">TetR is the repressor of the tetracycline resistance element; its N-terminal region forms a helix-turn-helix structure and binds DNA. Binding of tetracycline to TetR reduces the repressor affinity for the tetracycline resistance gene (tetA) promoter operator sites.</text>
</comment>
<dbReference type="RefSeq" id="WP_033632994.1">
    <property type="nucleotide sequence ID" value="NZ_CBCSIN010000010.1"/>
</dbReference>
<keyword evidence="9" id="KW-1185">Reference proteome</keyword>
<dbReference type="PRINTS" id="PR00400">
    <property type="entry name" value="TETREPRESSOR"/>
</dbReference>
<keyword evidence="4 6" id="KW-0238">DNA-binding</keyword>
<dbReference type="SUPFAM" id="SSF46689">
    <property type="entry name" value="Homeodomain-like"/>
    <property type="match status" value="1"/>
</dbReference>
<evidence type="ECO:0000256" key="3">
    <source>
        <dbReference type="ARBA" id="ARBA00023015"/>
    </source>
</evidence>
<evidence type="ECO:0000313" key="9">
    <source>
        <dbReference type="Proteomes" id="UP000183031"/>
    </source>
</evidence>
<dbReference type="InterPro" id="IPR009057">
    <property type="entry name" value="Homeodomain-like_sf"/>
</dbReference>
<dbReference type="Gene3D" id="1.10.10.60">
    <property type="entry name" value="Homeodomain-like"/>
    <property type="match status" value="1"/>
</dbReference>
<keyword evidence="2" id="KW-0678">Repressor</keyword>
<evidence type="ECO:0000256" key="1">
    <source>
        <dbReference type="ARBA" id="ARBA00002856"/>
    </source>
</evidence>
<dbReference type="PROSITE" id="PS50977">
    <property type="entry name" value="HTH_TETR_2"/>
    <property type="match status" value="1"/>
</dbReference>
<dbReference type="Pfam" id="PF02909">
    <property type="entry name" value="TetR_C_1"/>
    <property type="match status" value="1"/>
</dbReference>
<keyword evidence="5" id="KW-0804">Transcription</keyword>
<dbReference type="Pfam" id="PF00440">
    <property type="entry name" value="TetR_N"/>
    <property type="match status" value="1"/>
</dbReference>
<organism evidence="8 9">
    <name type="scientific">Serratia nematodiphila</name>
    <dbReference type="NCBI Taxonomy" id="458197"/>
    <lineage>
        <taxon>Bacteria</taxon>
        <taxon>Pseudomonadati</taxon>
        <taxon>Pseudomonadota</taxon>
        <taxon>Gammaproteobacteria</taxon>
        <taxon>Enterobacterales</taxon>
        <taxon>Yersiniaceae</taxon>
        <taxon>Serratia</taxon>
    </lineage>
</organism>
<accession>A0A1G5KQ57</accession>
<dbReference type="NCBIfam" id="NF010319">
    <property type="entry name" value="PRK13756.1"/>
    <property type="match status" value="1"/>
</dbReference>
<dbReference type="InterPro" id="IPR023772">
    <property type="entry name" value="DNA-bd_HTH_TetR-type_CS"/>
</dbReference>
<dbReference type="SUPFAM" id="SSF48498">
    <property type="entry name" value="Tetracyclin repressor-like, C-terminal domain"/>
    <property type="match status" value="1"/>
</dbReference>
<dbReference type="Proteomes" id="UP000183031">
    <property type="component" value="Unassembled WGS sequence"/>
</dbReference>
<dbReference type="PRINTS" id="PR00455">
    <property type="entry name" value="HTHTETR"/>
</dbReference>
<evidence type="ECO:0000256" key="4">
    <source>
        <dbReference type="ARBA" id="ARBA00023125"/>
    </source>
</evidence>
<sequence length="213" mass="23847">MSEKNTAIRLTRETVLRGALALLNEIGIDALSTRRLAQHLGVQSPTLYWHFKNKAELLKAMAETIMLDHREELPADMAWQDWVVTNASNFRRALLAYRDGARLHAGTRPQEPQFAIIEAKVALLCRAGLTPERAVNLLFAVGRFVVGWVLEEQQMQPDDTLNDADRQRYPLLCEGWETLQDKGADALFEASVRLLVDGAEAALTNANNHGMQS</sequence>
<dbReference type="PANTHER" id="PTHR30055">
    <property type="entry name" value="HTH-TYPE TRANSCRIPTIONAL REGULATOR RUTR"/>
    <property type="match status" value="1"/>
</dbReference>
<dbReference type="InterPro" id="IPR036271">
    <property type="entry name" value="Tet_transcr_reg_TetR-rel_C_sf"/>
</dbReference>
<dbReference type="InterPro" id="IPR050109">
    <property type="entry name" value="HTH-type_TetR-like_transc_reg"/>
</dbReference>
<feature type="domain" description="HTH tetR-type" evidence="7">
    <location>
        <begin position="9"/>
        <end position="69"/>
    </location>
</feature>
<dbReference type="PROSITE" id="PS01081">
    <property type="entry name" value="HTH_TETR_1"/>
    <property type="match status" value="1"/>
</dbReference>
<reference evidence="8 9" key="1">
    <citation type="submission" date="2016-10" db="EMBL/GenBank/DDBJ databases">
        <authorList>
            <person name="Varghese N."/>
            <person name="Submissions S."/>
        </authorList>
    </citation>
    <scope>NUCLEOTIDE SEQUENCE [LARGE SCALE GENOMIC DNA]</scope>
    <source>
        <strain evidence="8 9">CGMCC 1.6853</strain>
    </source>
</reference>
<dbReference type="InterPro" id="IPR004111">
    <property type="entry name" value="Repressor_TetR_C"/>
</dbReference>
<comment type="caution">
    <text evidence="8">The sequence shown here is derived from an EMBL/GenBank/DDBJ whole genome shotgun (WGS) entry which is preliminary data.</text>
</comment>
<evidence type="ECO:0000256" key="6">
    <source>
        <dbReference type="PROSITE-ProRule" id="PRU00335"/>
    </source>
</evidence>
<name>A0A1G5KQ57_9GAMM</name>
<dbReference type="InterPro" id="IPR003012">
    <property type="entry name" value="Tet_transcr_reg_TetR"/>
</dbReference>
<dbReference type="Gene3D" id="1.10.357.10">
    <property type="entry name" value="Tetracycline Repressor, domain 2"/>
    <property type="match status" value="1"/>
</dbReference>
<protein>
    <submittedName>
        <fullName evidence="8">Transcriptional regulator, TetR family</fullName>
    </submittedName>
</protein>
<evidence type="ECO:0000313" key="8">
    <source>
        <dbReference type="EMBL" id="SCZ02726.1"/>
    </source>
</evidence>
<dbReference type="PANTHER" id="PTHR30055:SF151">
    <property type="entry name" value="TRANSCRIPTIONAL REGULATORY PROTEIN"/>
    <property type="match status" value="1"/>
</dbReference>
<evidence type="ECO:0000256" key="2">
    <source>
        <dbReference type="ARBA" id="ARBA00022491"/>
    </source>
</evidence>
<keyword evidence="3" id="KW-0805">Transcription regulation</keyword>
<dbReference type="EMBL" id="FMUT01000010">
    <property type="protein sequence ID" value="SCZ02726.1"/>
    <property type="molecule type" value="Genomic_DNA"/>
</dbReference>
<dbReference type="InterPro" id="IPR001647">
    <property type="entry name" value="HTH_TetR"/>
</dbReference>
<gene>
    <name evidence="8" type="ORF">SAMN02927935_03570</name>
</gene>